<dbReference type="PANTHER" id="PTHR34218:SF4">
    <property type="entry name" value="ACYL-HOMOSERINE LACTONE ACYLASE QUIP"/>
    <property type="match status" value="1"/>
</dbReference>
<gene>
    <name evidence="6" type="ORF">CQW49_04465</name>
</gene>
<evidence type="ECO:0000256" key="3">
    <source>
        <dbReference type="ARBA" id="ARBA00023145"/>
    </source>
</evidence>
<comment type="similarity">
    <text evidence="1">Belongs to the peptidase S45 family.</text>
</comment>
<evidence type="ECO:0000256" key="5">
    <source>
        <dbReference type="PIRSR" id="PIRSR001227-2"/>
    </source>
</evidence>
<keyword evidence="5" id="KW-0479">Metal-binding</keyword>
<reference evidence="7" key="1">
    <citation type="submission" date="2017-10" db="EMBL/GenBank/DDBJ databases">
        <title>Completed PacBio SMRT sequence of Methylosinus trichosporium OB3b reveals presence of a third large plasmid.</title>
        <authorList>
            <person name="Charles T.C."/>
            <person name="Lynch M.D.J."/>
            <person name="Heil J.R."/>
            <person name="Cheng J."/>
        </authorList>
    </citation>
    <scope>NUCLEOTIDE SEQUENCE [LARGE SCALE GENOMIC DNA]</scope>
    <source>
        <strain evidence="7">OB3b</strain>
    </source>
</reference>
<dbReference type="Gene3D" id="1.10.439.10">
    <property type="entry name" value="Penicillin Amidohydrolase, domain 1"/>
    <property type="match status" value="1"/>
</dbReference>
<dbReference type="GO" id="GO:0046872">
    <property type="term" value="F:metal ion binding"/>
    <property type="evidence" value="ECO:0007669"/>
    <property type="project" value="UniProtKB-KW"/>
</dbReference>
<feature type="binding site" evidence="5">
    <location>
        <position position="332"/>
    </location>
    <ligand>
        <name>Ca(2+)</name>
        <dbReference type="ChEBI" id="CHEBI:29108"/>
    </ligand>
</feature>
<dbReference type="InterPro" id="IPR043147">
    <property type="entry name" value="Penicillin_amidase_A-knob"/>
</dbReference>
<dbReference type="Gene3D" id="3.60.20.10">
    <property type="entry name" value="Glutamine Phosphoribosylpyrophosphate, subunit 1, domain 1"/>
    <property type="match status" value="1"/>
</dbReference>
<dbReference type="Proteomes" id="UP000230709">
    <property type="component" value="Chromosome"/>
</dbReference>
<dbReference type="InterPro" id="IPR029055">
    <property type="entry name" value="Ntn_hydrolases_N"/>
</dbReference>
<dbReference type="KEGG" id="mtw:CQW49_04465"/>
<dbReference type="InterPro" id="IPR043146">
    <property type="entry name" value="Penicillin_amidase_N_B-knob"/>
</dbReference>
<dbReference type="Gene3D" id="2.30.120.10">
    <property type="match status" value="1"/>
</dbReference>
<dbReference type="InterPro" id="IPR014395">
    <property type="entry name" value="Pen/GL7ACA/AHL_acylase"/>
</dbReference>
<dbReference type="EMBL" id="CP023737">
    <property type="protein sequence ID" value="ATQ67230.1"/>
    <property type="molecule type" value="Genomic_DNA"/>
</dbReference>
<keyword evidence="2" id="KW-0378">Hydrolase</keyword>
<keyword evidence="3" id="KW-0865">Zymogen</keyword>
<feature type="binding site" evidence="5">
    <location>
        <position position="185"/>
    </location>
    <ligand>
        <name>Ca(2+)</name>
        <dbReference type="ChEBI" id="CHEBI:29108"/>
    </ligand>
</feature>
<name>A0A2D2CWW3_METT3</name>
<dbReference type="PANTHER" id="PTHR34218">
    <property type="entry name" value="PEPTIDASE S45 PENICILLIN AMIDASE"/>
    <property type="match status" value="1"/>
</dbReference>
<dbReference type="Gene3D" id="1.10.1400.10">
    <property type="match status" value="1"/>
</dbReference>
<dbReference type="GO" id="GO:0016811">
    <property type="term" value="F:hydrolase activity, acting on carbon-nitrogen (but not peptide) bonds, in linear amides"/>
    <property type="evidence" value="ECO:0007669"/>
    <property type="project" value="InterPro"/>
</dbReference>
<proteinExistence type="inferred from homology"/>
<keyword evidence="5" id="KW-0106">Calcium</keyword>
<dbReference type="PIRSF" id="PIRSF001227">
    <property type="entry name" value="Pen_acylase"/>
    <property type="match status" value="1"/>
</dbReference>
<evidence type="ECO:0000313" key="6">
    <source>
        <dbReference type="EMBL" id="ATQ67230.1"/>
    </source>
</evidence>
<organism evidence="6 7">
    <name type="scientific">Methylosinus trichosporium (strain ATCC 35070 / NCIMB 11131 / UNIQEM 75 / OB3b)</name>
    <dbReference type="NCBI Taxonomy" id="595536"/>
    <lineage>
        <taxon>Bacteria</taxon>
        <taxon>Pseudomonadati</taxon>
        <taxon>Pseudomonadota</taxon>
        <taxon>Alphaproteobacteria</taxon>
        <taxon>Hyphomicrobiales</taxon>
        <taxon>Methylocystaceae</taxon>
        <taxon>Methylosinus</taxon>
    </lineage>
</organism>
<evidence type="ECO:0000313" key="7">
    <source>
        <dbReference type="Proteomes" id="UP000230709"/>
    </source>
</evidence>
<accession>A0A2D2CWW3</accession>
<dbReference type="SUPFAM" id="SSF56235">
    <property type="entry name" value="N-terminal nucleophile aminohydrolases (Ntn hydrolases)"/>
    <property type="match status" value="1"/>
</dbReference>
<keyword evidence="7" id="KW-1185">Reference proteome</keyword>
<evidence type="ECO:0000256" key="2">
    <source>
        <dbReference type="ARBA" id="ARBA00022801"/>
    </source>
</evidence>
<dbReference type="InterPro" id="IPR002692">
    <property type="entry name" value="S45"/>
</dbReference>
<evidence type="ECO:0000256" key="1">
    <source>
        <dbReference type="ARBA" id="ARBA00006586"/>
    </source>
</evidence>
<dbReference type="STRING" id="595536.GCA_000178815_04268"/>
<feature type="binding site" evidence="5">
    <location>
        <position position="329"/>
    </location>
    <ligand>
        <name>Ca(2+)</name>
        <dbReference type="ChEBI" id="CHEBI:29108"/>
    </ligand>
</feature>
<sequence length="790" mass="85732">MKILRVATISLALLILAVAATAFGALRLALPVRSGTHGLPGLAQSVTIRFDDSGAPHIAAANREDAFAALGYVTAGDRLFQMDLLRRKSAGRLAEVFGPALLESDRFARTMNFDRLADAILERLPDDEKRALDAYARGVQQAMRDAVVKPWELLALGYDPEPWRPRDSILVALTFAHMSSSIESERAATVMRAALPAAVVEFLTPESDCYNEALAPRSPERCAAGAHPPEELRPLLRAGVRASRGAAIVGVTAPIGSNAWAVSRARTADGRAILASDMHLFLQQPNVWYRAHLAYGDVAIEGLTYPGAPLVVVGSNGRVAWGLTNLDADFTDLVRLRPAGEDGTKYATAEGPRDYSIRRERISVRGGEDALLDIKETVFGPVLPDRLLGDETALRWTMLDPAATNLDLMNMDRAVDVRSALRILQGVGVPPLNAIVADAGGSIGWTLIGKIPKRRGFSGRFAEFWDDGGHGWDGYFSREELPVVVDPPEGFIVSANQRMLGRADFAPEIGHDYSGGVRAWRIAERLRSGAFVEADMAALQLDSSAEYYRYDRDVALEALRASKIADAETEDLLRALEAFDGRAEPSSLGLRLVFEFRSELKEAMLAPILERCRALDPTFRYFWSNVDTSVRAMIDARRAESDREEWNGVVVAALRRAAARLTAASGETSIAGLRWGEENRVQMFHPLSGVSSLLAPFLDMPKAEVAGCPECVRFHAVSQSGNGVGANARLVASPGHEDDGLFQMAGGQSGQPASPHYADRHADWVAGRSRPLRARSFESELVLEPAKGAP</sequence>
<dbReference type="CDD" id="cd03747">
    <property type="entry name" value="Ntn_PGA_like"/>
    <property type="match status" value="1"/>
</dbReference>
<dbReference type="Pfam" id="PF01804">
    <property type="entry name" value="Penicil_amidase"/>
    <property type="match status" value="1"/>
</dbReference>
<dbReference type="InterPro" id="IPR023343">
    <property type="entry name" value="Penicillin_amidase_dom1"/>
</dbReference>
<dbReference type="GO" id="GO:0017000">
    <property type="term" value="P:antibiotic biosynthetic process"/>
    <property type="evidence" value="ECO:0007669"/>
    <property type="project" value="InterPro"/>
</dbReference>
<protein>
    <submittedName>
        <fullName evidence="6">Penicillin acylase family protein</fullName>
    </submittedName>
</protein>
<evidence type="ECO:0000256" key="4">
    <source>
        <dbReference type="PIRSR" id="PIRSR001227-1"/>
    </source>
</evidence>
<comment type="cofactor">
    <cofactor evidence="5">
        <name>Ca(2+)</name>
        <dbReference type="ChEBI" id="CHEBI:29108"/>
    </cofactor>
    <text evidence="5">Binds 1 Ca(2+) ion per dimer.</text>
</comment>
<dbReference type="AlphaFoldDB" id="A0A2D2CWW3"/>
<feature type="active site" description="Nucleophile" evidence="4">
    <location>
        <position position="257"/>
    </location>
</feature>
<dbReference type="RefSeq" id="WP_003615359.1">
    <property type="nucleotide sequence ID" value="NZ_ADVE02000001.1"/>
</dbReference>